<feature type="compositionally biased region" description="Basic residues" evidence="1">
    <location>
        <begin position="221"/>
        <end position="233"/>
    </location>
</feature>
<gene>
    <name evidence="2" type="ORF">CYCCA115_LOCUS1318</name>
    <name evidence="3" type="ORF">CYCCA115_LOCUS20862</name>
</gene>
<evidence type="ECO:0000256" key="1">
    <source>
        <dbReference type="SAM" id="MobiDB-lite"/>
    </source>
</evidence>
<dbReference type="EMBL" id="CAKOGP040002202">
    <property type="protein sequence ID" value="CAJ1964925.1"/>
    <property type="molecule type" value="Genomic_DNA"/>
</dbReference>
<comment type="caution">
    <text evidence="3">The sequence shown here is derived from an EMBL/GenBank/DDBJ whole genome shotgun (WGS) entry which is preliminary data.</text>
</comment>
<feature type="compositionally biased region" description="Low complexity" evidence="1">
    <location>
        <begin position="279"/>
        <end position="309"/>
    </location>
</feature>
<protein>
    <submittedName>
        <fullName evidence="3">Uncharacterized protein</fullName>
    </submittedName>
</protein>
<evidence type="ECO:0000313" key="4">
    <source>
        <dbReference type="Proteomes" id="UP001295423"/>
    </source>
</evidence>
<feature type="region of interest" description="Disordered" evidence="1">
    <location>
        <begin position="277"/>
        <end position="345"/>
    </location>
</feature>
<feature type="compositionally biased region" description="Polar residues" evidence="1">
    <location>
        <begin position="310"/>
        <end position="323"/>
    </location>
</feature>
<reference evidence="3" key="1">
    <citation type="submission" date="2023-08" db="EMBL/GenBank/DDBJ databases">
        <authorList>
            <person name="Audoor S."/>
            <person name="Bilcke G."/>
        </authorList>
    </citation>
    <scope>NUCLEOTIDE SEQUENCE</scope>
</reference>
<evidence type="ECO:0000313" key="3">
    <source>
        <dbReference type="EMBL" id="CAJ1964925.1"/>
    </source>
</evidence>
<evidence type="ECO:0000313" key="2">
    <source>
        <dbReference type="EMBL" id="CAJ1927521.1"/>
    </source>
</evidence>
<dbReference type="EMBL" id="CAKOGP040000018">
    <property type="protein sequence ID" value="CAJ1927521.1"/>
    <property type="molecule type" value="Genomic_DNA"/>
</dbReference>
<proteinExistence type="predicted"/>
<keyword evidence="4" id="KW-1185">Reference proteome</keyword>
<name>A0AAD2G6K9_9STRA</name>
<feature type="region of interest" description="Disordered" evidence="1">
    <location>
        <begin position="208"/>
        <end position="247"/>
    </location>
</feature>
<accession>A0AAD2G6K9</accession>
<dbReference type="AlphaFoldDB" id="A0AAD2G6K9"/>
<sequence>MSPSLAKPVAVSGRDPRHLKHKRRYCRMQGCERIVKSQGVCQRHGAKPRLCKVEGCGKQAQGNFDRMCKSHFKAMKRITTPIPKVNASAPPPAPEGSSVYDSVLPFSISYIPSTETVNPLVAHLKAGFDGLKPPAWHRNEERRARGLLPIDNTAAQLEGWERELVWMEILVLTGAPRASFRHLARAWGRDKGFHMVLAQFICERQGDVRRKQRQQAMKPKASIKKQQRPKGKSKVSMSSEISDDFGDDDNAFADDIFNFTVEEFEVITSKWNDTFTEVSSGSSSIGAPPESSSSSSNAFVQQQPQQQQQNLNHPYSTEQQQLMGDQLHLIPPNPTPDDSKRSASQ</sequence>
<dbReference type="Proteomes" id="UP001295423">
    <property type="component" value="Unassembled WGS sequence"/>
</dbReference>
<organism evidence="3 4">
    <name type="scientific">Cylindrotheca closterium</name>
    <dbReference type="NCBI Taxonomy" id="2856"/>
    <lineage>
        <taxon>Eukaryota</taxon>
        <taxon>Sar</taxon>
        <taxon>Stramenopiles</taxon>
        <taxon>Ochrophyta</taxon>
        <taxon>Bacillariophyta</taxon>
        <taxon>Bacillariophyceae</taxon>
        <taxon>Bacillariophycidae</taxon>
        <taxon>Bacillariales</taxon>
        <taxon>Bacillariaceae</taxon>
        <taxon>Cylindrotheca</taxon>
    </lineage>
</organism>